<dbReference type="InterPro" id="IPR038586">
    <property type="entry name" value="Tctex-1-like_sf"/>
</dbReference>
<evidence type="ECO:0000313" key="2">
    <source>
        <dbReference type="EMBL" id="EDO33655.1"/>
    </source>
</evidence>
<dbReference type="GO" id="GO:0005868">
    <property type="term" value="C:cytoplasmic dynein complex"/>
    <property type="evidence" value="ECO:0000318"/>
    <property type="project" value="GO_Central"/>
</dbReference>
<feature type="non-terminal residue" evidence="2">
    <location>
        <position position="1"/>
    </location>
</feature>
<organism evidence="2 3">
    <name type="scientific">Nematostella vectensis</name>
    <name type="common">Starlet sea anemone</name>
    <dbReference type="NCBI Taxonomy" id="45351"/>
    <lineage>
        <taxon>Eukaryota</taxon>
        <taxon>Metazoa</taxon>
        <taxon>Cnidaria</taxon>
        <taxon>Anthozoa</taxon>
        <taxon>Hexacorallia</taxon>
        <taxon>Actiniaria</taxon>
        <taxon>Edwardsiidae</taxon>
        <taxon>Nematostella</taxon>
    </lineage>
</organism>
<dbReference type="Gene3D" id="3.30.1140.40">
    <property type="entry name" value="Tctex-1"/>
    <property type="match status" value="1"/>
</dbReference>
<dbReference type="STRING" id="45351.A7SRL9"/>
<dbReference type="OrthoDB" id="5956730at2759"/>
<dbReference type="Pfam" id="PF03645">
    <property type="entry name" value="Tctex-1"/>
    <property type="match status" value="1"/>
</dbReference>
<name>A7SRL9_NEMVE</name>
<dbReference type="InParanoid" id="A7SRL9"/>
<dbReference type="OMA" id="EYEPRTM"/>
<dbReference type="AlphaFoldDB" id="A7SRL9"/>
<protein>
    <submittedName>
        <fullName evidence="2">Uncharacterized protein</fullName>
    </submittedName>
</protein>
<proteinExistence type="inferred from homology"/>
<keyword evidence="3" id="KW-1185">Reference proteome</keyword>
<evidence type="ECO:0000313" key="3">
    <source>
        <dbReference type="Proteomes" id="UP000001593"/>
    </source>
</evidence>
<reference evidence="2 3" key="1">
    <citation type="journal article" date="2007" name="Science">
        <title>Sea anemone genome reveals ancestral eumetazoan gene repertoire and genomic organization.</title>
        <authorList>
            <person name="Putnam N.H."/>
            <person name="Srivastava M."/>
            <person name="Hellsten U."/>
            <person name="Dirks B."/>
            <person name="Chapman J."/>
            <person name="Salamov A."/>
            <person name="Terry A."/>
            <person name="Shapiro H."/>
            <person name="Lindquist E."/>
            <person name="Kapitonov V.V."/>
            <person name="Jurka J."/>
            <person name="Genikhovich G."/>
            <person name="Grigoriev I.V."/>
            <person name="Lucas S.M."/>
            <person name="Steele R.E."/>
            <person name="Finnerty J.R."/>
            <person name="Technau U."/>
            <person name="Martindale M.Q."/>
            <person name="Rokhsar D.S."/>
        </authorList>
    </citation>
    <scope>NUCLEOTIDE SEQUENCE [LARGE SCALE GENOMIC DNA]</scope>
    <source>
        <strain evidence="3">CH2 X CH6</strain>
    </source>
</reference>
<dbReference type="CDD" id="cd21451">
    <property type="entry name" value="DLC-like_TCTEX1D"/>
    <property type="match status" value="1"/>
</dbReference>
<dbReference type="KEGG" id="nve:5504888"/>
<sequence>YENTYKIDPDVSFPVAKVEEIIRGVLSETLSSVEYNVTKAKEKCKSISNSIKERVKALELPRYKLVVLAHVGGNQGQEIKVTSRCVWSHEFDNYATASYCNSSVFAQATVYGIFFE</sequence>
<dbReference type="GO" id="GO:0007018">
    <property type="term" value="P:microtubule-based movement"/>
    <property type="evidence" value="ECO:0000318"/>
    <property type="project" value="GO_Central"/>
</dbReference>
<dbReference type="eggNOG" id="KOG4108">
    <property type="taxonomic scope" value="Eukaryota"/>
</dbReference>
<gene>
    <name evidence="2" type="ORF">NEMVEDRAFT_v1g128908</name>
</gene>
<dbReference type="PANTHER" id="PTHR21255">
    <property type="entry name" value="T-COMPLEX-ASSOCIATED-TESTIS-EXPRESSED 1/ DYNEIN LIGHT CHAIN"/>
    <property type="match status" value="1"/>
</dbReference>
<accession>A7SRL9</accession>
<dbReference type="GO" id="GO:0005737">
    <property type="term" value="C:cytoplasm"/>
    <property type="evidence" value="ECO:0000318"/>
    <property type="project" value="GO_Central"/>
</dbReference>
<dbReference type="GO" id="GO:0045505">
    <property type="term" value="F:dynein intermediate chain binding"/>
    <property type="evidence" value="ECO:0000318"/>
    <property type="project" value="GO_Central"/>
</dbReference>
<evidence type="ECO:0000256" key="1">
    <source>
        <dbReference type="ARBA" id="ARBA00005361"/>
    </source>
</evidence>
<dbReference type="PANTHER" id="PTHR21255:SF65">
    <property type="entry name" value="TCTEX1 DOMAIN-CONTAINING PROTEIN 2"/>
    <property type="match status" value="1"/>
</dbReference>
<dbReference type="PhylomeDB" id="A7SRL9"/>
<comment type="similarity">
    <text evidence="1">Belongs to the dynein light chain Tctex-type family.</text>
</comment>
<dbReference type="HOGENOM" id="CLU_097204_4_3_1"/>
<dbReference type="Proteomes" id="UP000001593">
    <property type="component" value="Unassembled WGS sequence"/>
</dbReference>
<dbReference type="EMBL" id="DS469764">
    <property type="protein sequence ID" value="EDO33655.1"/>
    <property type="molecule type" value="Genomic_DNA"/>
</dbReference>
<dbReference type="InterPro" id="IPR005334">
    <property type="entry name" value="Tctex-1-like"/>
</dbReference>